<reference evidence="9" key="2">
    <citation type="submission" date="2015-01" db="EMBL/GenBank/DDBJ databases">
        <title>Evolutionary Origins and Diversification of the Mycorrhizal Mutualists.</title>
        <authorList>
            <consortium name="DOE Joint Genome Institute"/>
            <consortium name="Mycorrhizal Genomics Consortium"/>
            <person name="Kohler A."/>
            <person name="Kuo A."/>
            <person name="Nagy L.G."/>
            <person name="Floudas D."/>
            <person name="Copeland A."/>
            <person name="Barry K.W."/>
            <person name="Cichocki N."/>
            <person name="Veneault-Fourrey C."/>
            <person name="LaButti K."/>
            <person name="Lindquist E.A."/>
            <person name="Lipzen A."/>
            <person name="Lundell T."/>
            <person name="Morin E."/>
            <person name="Murat C."/>
            <person name="Riley R."/>
            <person name="Ohm R."/>
            <person name="Sun H."/>
            <person name="Tunlid A."/>
            <person name="Henrissat B."/>
            <person name="Grigoriev I.V."/>
            <person name="Hibbett D.S."/>
            <person name="Martin F."/>
        </authorList>
    </citation>
    <scope>NUCLEOTIDE SEQUENCE [LARGE SCALE GENOMIC DNA]</scope>
    <source>
        <strain evidence="9">Zn</strain>
    </source>
</reference>
<dbReference type="GO" id="GO:0070095">
    <property type="term" value="F:fructose-6-phosphate binding"/>
    <property type="evidence" value="ECO:0007669"/>
    <property type="project" value="TreeGrafter"/>
</dbReference>
<evidence type="ECO:0000256" key="4">
    <source>
        <dbReference type="ARBA" id="ARBA00023239"/>
    </source>
</evidence>
<dbReference type="PROSITE" id="PS51464">
    <property type="entry name" value="SIS"/>
    <property type="match status" value="1"/>
</dbReference>
<feature type="domain" description="SIS" evidence="7">
    <location>
        <begin position="59"/>
        <end position="225"/>
    </location>
</feature>
<keyword evidence="5" id="KW-0119">Carbohydrate metabolism</keyword>
<evidence type="ECO:0000256" key="2">
    <source>
        <dbReference type="ARBA" id="ARBA00012122"/>
    </source>
</evidence>
<dbReference type="Gene3D" id="1.10.8.1080">
    <property type="match status" value="1"/>
</dbReference>
<dbReference type="InterPro" id="IPR002731">
    <property type="entry name" value="ATPase_BadF"/>
</dbReference>
<dbReference type="Gene3D" id="3.30.420.40">
    <property type="match status" value="2"/>
</dbReference>
<dbReference type="PANTHER" id="PTHR10088">
    <property type="entry name" value="GLUCOKINASE REGULATORY PROTEIN"/>
    <property type="match status" value="1"/>
</dbReference>
<dbReference type="NCBIfam" id="TIGR00274">
    <property type="entry name" value="N-acetylmuramic acid 6-phosphate etherase"/>
    <property type="match status" value="1"/>
</dbReference>
<dbReference type="CDD" id="cd05007">
    <property type="entry name" value="SIS_Etherase"/>
    <property type="match status" value="1"/>
</dbReference>
<dbReference type="SUPFAM" id="SSF53697">
    <property type="entry name" value="SIS domain"/>
    <property type="match status" value="1"/>
</dbReference>
<evidence type="ECO:0000313" key="8">
    <source>
        <dbReference type="EMBL" id="KIN05071.1"/>
    </source>
</evidence>
<dbReference type="GO" id="GO:0016835">
    <property type="term" value="F:carbon-oxygen lyase activity"/>
    <property type="evidence" value="ECO:0007669"/>
    <property type="project" value="InterPro"/>
</dbReference>
<dbReference type="STRING" id="913774.A0A0C3HA00"/>
<dbReference type="Pfam" id="PF01869">
    <property type="entry name" value="BcrAD_BadFG"/>
    <property type="match status" value="1"/>
</dbReference>
<reference evidence="8 9" key="1">
    <citation type="submission" date="2014-04" db="EMBL/GenBank/DDBJ databases">
        <authorList>
            <consortium name="DOE Joint Genome Institute"/>
            <person name="Kuo A."/>
            <person name="Martino E."/>
            <person name="Perotto S."/>
            <person name="Kohler A."/>
            <person name="Nagy L.G."/>
            <person name="Floudas D."/>
            <person name="Copeland A."/>
            <person name="Barry K.W."/>
            <person name="Cichocki N."/>
            <person name="Veneault-Fourrey C."/>
            <person name="LaButti K."/>
            <person name="Lindquist E.A."/>
            <person name="Lipzen A."/>
            <person name="Lundell T."/>
            <person name="Morin E."/>
            <person name="Murat C."/>
            <person name="Sun H."/>
            <person name="Tunlid A."/>
            <person name="Henrissat B."/>
            <person name="Grigoriev I.V."/>
            <person name="Hibbett D.S."/>
            <person name="Martin F."/>
            <person name="Nordberg H.P."/>
            <person name="Cantor M.N."/>
            <person name="Hua S.X."/>
        </authorList>
    </citation>
    <scope>NUCLEOTIDE SEQUENCE [LARGE SCALE GENOMIC DNA]</scope>
    <source>
        <strain evidence="8 9">Zn</strain>
    </source>
</reference>
<evidence type="ECO:0000256" key="5">
    <source>
        <dbReference type="ARBA" id="ARBA00023277"/>
    </source>
</evidence>
<dbReference type="InterPro" id="IPR005486">
    <property type="entry name" value="Glucokinase_regulatory_CS"/>
</dbReference>
<accession>A0A0C3HA00</accession>
<dbReference type="Pfam" id="PF22645">
    <property type="entry name" value="GKRP_SIS_N"/>
    <property type="match status" value="1"/>
</dbReference>
<dbReference type="InParanoid" id="A0A0C3HA00"/>
<dbReference type="Proteomes" id="UP000054321">
    <property type="component" value="Unassembled WGS sequence"/>
</dbReference>
<keyword evidence="4" id="KW-0456">Lyase</keyword>
<evidence type="ECO:0000259" key="7">
    <source>
        <dbReference type="PROSITE" id="PS51464"/>
    </source>
</evidence>
<dbReference type="GO" id="GO:0004857">
    <property type="term" value="F:enzyme inhibitor activity"/>
    <property type="evidence" value="ECO:0007669"/>
    <property type="project" value="TreeGrafter"/>
</dbReference>
<evidence type="ECO:0000256" key="1">
    <source>
        <dbReference type="ARBA" id="ARBA00006198"/>
    </source>
</evidence>
<proteinExistence type="inferred from homology"/>
<dbReference type="GO" id="GO:0045127">
    <property type="term" value="F:N-acetylglucosamine kinase activity"/>
    <property type="evidence" value="ECO:0007669"/>
    <property type="project" value="UniProtKB-EC"/>
</dbReference>
<dbReference type="EC" id="2.7.1.59" evidence="2"/>
<dbReference type="GO" id="GO:0046348">
    <property type="term" value="P:amino sugar catabolic process"/>
    <property type="evidence" value="ECO:0007669"/>
    <property type="project" value="InterPro"/>
</dbReference>
<dbReference type="PANTHER" id="PTHR10088:SF4">
    <property type="entry name" value="GLUCOKINASE REGULATORY PROTEIN"/>
    <property type="match status" value="1"/>
</dbReference>
<dbReference type="InterPro" id="IPR001347">
    <property type="entry name" value="SIS_dom"/>
</dbReference>
<dbReference type="AlphaFoldDB" id="A0A0C3HA00"/>
<keyword evidence="9" id="KW-1185">Reference proteome</keyword>
<dbReference type="GO" id="GO:0005829">
    <property type="term" value="C:cytosol"/>
    <property type="evidence" value="ECO:0007669"/>
    <property type="project" value="TreeGrafter"/>
</dbReference>
<comment type="similarity">
    <text evidence="1">Belongs to the eukaryotic-type N-acetylglucosamine kinase family.</text>
</comment>
<dbReference type="GO" id="GO:0042593">
    <property type="term" value="P:glucose homeostasis"/>
    <property type="evidence" value="ECO:0007669"/>
    <property type="project" value="TreeGrafter"/>
</dbReference>
<dbReference type="EMBL" id="KN832872">
    <property type="protein sequence ID" value="KIN05071.1"/>
    <property type="molecule type" value="Genomic_DNA"/>
</dbReference>
<evidence type="ECO:0000256" key="6">
    <source>
        <dbReference type="ARBA" id="ARBA00031123"/>
    </source>
</evidence>
<dbReference type="OrthoDB" id="311172at2759"/>
<dbReference type="InterPro" id="IPR005488">
    <property type="entry name" value="Etherase_MurQ"/>
</dbReference>
<dbReference type="PROSITE" id="PS01272">
    <property type="entry name" value="GCKR"/>
    <property type="match status" value="1"/>
</dbReference>
<dbReference type="InterPro" id="IPR046348">
    <property type="entry name" value="SIS_dom_sf"/>
</dbReference>
<sequence>MGSPIRLEGLQTEGRNSNSNNIDQVETVELCRILNEEDSTVTTAVQKCIPVIAQAIDALEPLVRKGGRVVYVGAGTSGRLGVLDASEIPPTYSASSEQFVALIAGGDDALRHAQEGAEDDVSAARDDLTALNLNPDCDSLIGIAASGRTPYVLSCLEFAKSLGCTTIGVACSEPSTMSQSGNVDYMISIVTGPEVVTGSTRMKAGTGTKLVLNMISTGLMIKVGKTYGNMMIDLKATNKKLQQRARNIIRTICGSSSPESDEELDLLLEKCKGSVKLAVATILLDLPSHEAAGRLEAAGGVLAKVLKQKKVAASDSLGTNGDLSNNFVLCVDGGGSKCAAVLLGPNGQEGRGEAGECNVYESVGIDSAISAISLAVQRAVDSCSATKGKHFTLVHFKAIWIGLAGYDRPKVADVVNSAVIKLFNRPINDSLRISSDLDLLVGPSASRHTFNSVIVLVVGTGSVAMSYKREGDHFIRTGRSGGWGSLLGDDGSGYGLGREGLRFALEAADGLNLQSRTDKGVNKVDSLAEKIFKHFGIDIEAGNPVNLLDRILTSDHGSQQDASATKRKIAGVSRIVLDESFDNDKAKAIVENGSKYLVHISNLLIDRQQIDSASSALILAGGLMQNETYRRMVLGGLSSMGRQFGYIQTIGEPVISAAGYLL</sequence>
<dbReference type="NCBIfam" id="NF003915">
    <property type="entry name" value="PRK05441.1"/>
    <property type="match status" value="1"/>
</dbReference>
<dbReference type="GO" id="GO:0019899">
    <property type="term" value="F:enzyme binding"/>
    <property type="evidence" value="ECO:0007669"/>
    <property type="project" value="TreeGrafter"/>
</dbReference>
<dbReference type="InterPro" id="IPR040190">
    <property type="entry name" value="MURQ/GCKR"/>
</dbReference>
<dbReference type="GO" id="GO:0030246">
    <property type="term" value="F:carbohydrate binding"/>
    <property type="evidence" value="ECO:0007669"/>
    <property type="project" value="TreeGrafter"/>
</dbReference>
<dbReference type="CDD" id="cd24007">
    <property type="entry name" value="ASKHA_NBD_eukNAGK-like"/>
    <property type="match status" value="1"/>
</dbReference>
<evidence type="ECO:0000313" key="9">
    <source>
        <dbReference type="Proteomes" id="UP000054321"/>
    </source>
</evidence>
<dbReference type="FunFam" id="3.40.50.10490:FF:000014">
    <property type="entry name" value="N-acetylmuramic acid 6-phosphate etherase"/>
    <property type="match status" value="1"/>
</dbReference>
<dbReference type="HAMAP" id="MF_00068">
    <property type="entry name" value="MurQ"/>
    <property type="match status" value="1"/>
</dbReference>
<dbReference type="SUPFAM" id="SSF53067">
    <property type="entry name" value="Actin-like ATPase domain"/>
    <property type="match status" value="2"/>
</dbReference>
<protein>
    <recommendedName>
        <fullName evidence="3">N-acetyl-D-glucosamine kinase</fullName>
        <ecNumber evidence="2">2.7.1.59</ecNumber>
    </recommendedName>
    <alternativeName>
        <fullName evidence="6">GlcNAc kinase</fullName>
    </alternativeName>
</protein>
<dbReference type="InterPro" id="IPR043129">
    <property type="entry name" value="ATPase_NBD"/>
</dbReference>
<gene>
    <name evidence="8" type="ORF">OIDMADRAFT_101889</name>
</gene>
<dbReference type="GO" id="GO:0009750">
    <property type="term" value="P:response to fructose"/>
    <property type="evidence" value="ECO:0007669"/>
    <property type="project" value="TreeGrafter"/>
</dbReference>
<dbReference type="GO" id="GO:0005654">
    <property type="term" value="C:nucleoplasm"/>
    <property type="evidence" value="ECO:0007669"/>
    <property type="project" value="TreeGrafter"/>
</dbReference>
<evidence type="ECO:0000256" key="3">
    <source>
        <dbReference type="ARBA" id="ARBA00014974"/>
    </source>
</evidence>
<dbReference type="HOGENOM" id="CLU_022562_0_0_1"/>
<name>A0A0C3HA00_OIDMZ</name>
<dbReference type="Gene3D" id="3.40.50.10490">
    <property type="entry name" value="Glucose-6-phosphate isomerase like protein, domain 1"/>
    <property type="match status" value="1"/>
</dbReference>
<dbReference type="NCBIfam" id="NF009222">
    <property type="entry name" value="PRK12570.1"/>
    <property type="match status" value="1"/>
</dbReference>
<organism evidence="8 9">
    <name type="scientific">Oidiodendron maius (strain Zn)</name>
    <dbReference type="NCBI Taxonomy" id="913774"/>
    <lineage>
        <taxon>Eukaryota</taxon>
        <taxon>Fungi</taxon>
        <taxon>Dikarya</taxon>
        <taxon>Ascomycota</taxon>
        <taxon>Pezizomycotina</taxon>
        <taxon>Leotiomycetes</taxon>
        <taxon>Leotiomycetes incertae sedis</taxon>
        <taxon>Myxotrichaceae</taxon>
        <taxon>Oidiodendron</taxon>
    </lineage>
</organism>